<evidence type="ECO:0000256" key="1">
    <source>
        <dbReference type="SAM" id="MobiDB-lite"/>
    </source>
</evidence>
<comment type="caution">
    <text evidence="2">The sequence shown here is derived from an EMBL/GenBank/DDBJ whole genome shotgun (WGS) entry which is preliminary data.</text>
</comment>
<sequence length="92" mass="10197">MKELSETREEFQSKHKDVDQLNSEMSGVSDPSPFSLDADFLFVYIFMPTAGRRLPREHSPSPVGLARGHKTAVKFAPGEQGSGVKRARRHGA</sequence>
<dbReference type="Proteomes" id="UP000762676">
    <property type="component" value="Unassembled WGS sequence"/>
</dbReference>
<feature type="region of interest" description="Disordered" evidence="1">
    <location>
        <begin position="53"/>
        <end position="92"/>
    </location>
</feature>
<keyword evidence="3" id="KW-1185">Reference proteome</keyword>
<protein>
    <submittedName>
        <fullName evidence="2">Uncharacterized protein</fullName>
    </submittedName>
</protein>
<organism evidence="2 3">
    <name type="scientific">Elysia marginata</name>
    <dbReference type="NCBI Taxonomy" id="1093978"/>
    <lineage>
        <taxon>Eukaryota</taxon>
        <taxon>Metazoa</taxon>
        <taxon>Spiralia</taxon>
        <taxon>Lophotrochozoa</taxon>
        <taxon>Mollusca</taxon>
        <taxon>Gastropoda</taxon>
        <taxon>Heterobranchia</taxon>
        <taxon>Euthyneura</taxon>
        <taxon>Panpulmonata</taxon>
        <taxon>Sacoglossa</taxon>
        <taxon>Placobranchoidea</taxon>
        <taxon>Plakobranchidae</taxon>
        <taxon>Elysia</taxon>
    </lineage>
</organism>
<reference evidence="2 3" key="1">
    <citation type="journal article" date="2021" name="Elife">
        <title>Chloroplast acquisition without the gene transfer in kleptoplastic sea slugs, Plakobranchus ocellatus.</title>
        <authorList>
            <person name="Maeda T."/>
            <person name="Takahashi S."/>
            <person name="Yoshida T."/>
            <person name="Shimamura S."/>
            <person name="Takaki Y."/>
            <person name="Nagai Y."/>
            <person name="Toyoda A."/>
            <person name="Suzuki Y."/>
            <person name="Arimoto A."/>
            <person name="Ishii H."/>
            <person name="Satoh N."/>
            <person name="Nishiyama T."/>
            <person name="Hasebe M."/>
            <person name="Maruyama T."/>
            <person name="Minagawa J."/>
            <person name="Obokata J."/>
            <person name="Shigenobu S."/>
        </authorList>
    </citation>
    <scope>NUCLEOTIDE SEQUENCE [LARGE SCALE GENOMIC DNA]</scope>
</reference>
<proteinExistence type="predicted"/>
<dbReference type="EMBL" id="BMAT01010118">
    <property type="protein sequence ID" value="GFS20412.1"/>
    <property type="molecule type" value="Genomic_DNA"/>
</dbReference>
<evidence type="ECO:0000313" key="2">
    <source>
        <dbReference type="EMBL" id="GFS20412.1"/>
    </source>
</evidence>
<gene>
    <name evidence="2" type="ORF">ElyMa_005055700</name>
</gene>
<dbReference type="AlphaFoldDB" id="A0AAV4JHF6"/>
<feature type="region of interest" description="Disordered" evidence="1">
    <location>
        <begin position="1"/>
        <end position="33"/>
    </location>
</feature>
<accession>A0AAV4JHF6</accession>
<evidence type="ECO:0000313" key="3">
    <source>
        <dbReference type="Proteomes" id="UP000762676"/>
    </source>
</evidence>
<name>A0AAV4JHF6_9GAST</name>
<feature type="compositionally biased region" description="Basic and acidic residues" evidence="1">
    <location>
        <begin position="1"/>
        <end position="19"/>
    </location>
</feature>